<comment type="caution">
    <text evidence="14">The sequence shown here is derived from an EMBL/GenBank/DDBJ whole genome shotgun (WGS) entry which is preliminary data.</text>
</comment>
<name>A0AAD3CND4_9STRA</name>
<evidence type="ECO:0000256" key="4">
    <source>
        <dbReference type="ARBA" id="ARBA00022777"/>
    </source>
</evidence>
<dbReference type="PANTHER" id="PTHR48013">
    <property type="entry name" value="DUAL SPECIFICITY MITOGEN-ACTIVATED PROTEIN KINASE KINASE 5-RELATED"/>
    <property type="match status" value="1"/>
</dbReference>
<evidence type="ECO:0000256" key="11">
    <source>
        <dbReference type="PROSITE-ProRule" id="PRU10141"/>
    </source>
</evidence>
<dbReference type="Pfam" id="PF00069">
    <property type="entry name" value="Pkinase"/>
    <property type="match status" value="1"/>
</dbReference>
<dbReference type="InterPro" id="IPR000719">
    <property type="entry name" value="Prot_kinase_dom"/>
</dbReference>
<evidence type="ECO:0000256" key="6">
    <source>
        <dbReference type="ARBA" id="ARBA00038035"/>
    </source>
</evidence>
<dbReference type="PROSITE" id="PS50011">
    <property type="entry name" value="PROTEIN_KINASE_DOM"/>
    <property type="match status" value="1"/>
</dbReference>
<proteinExistence type="inferred from homology"/>
<keyword evidence="5 11" id="KW-0067">ATP-binding</keyword>
<evidence type="ECO:0000313" key="14">
    <source>
        <dbReference type="EMBL" id="GFH48909.1"/>
    </source>
</evidence>
<evidence type="ECO:0000256" key="3">
    <source>
        <dbReference type="ARBA" id="ARBA00022741"/>
    </source>
</evidence>
<evidence type="ECO:0000256" key="10">
    <source>
        <dbReference type="ARBA" id="ARBA00051693"/>
    </source>
</evidence>
<keyword evidence="1 12" id="KW-0723">Serine/threonine-protein kinase</keyword>
<evidence type="ECO:0000256" key="5">
    <source>
        <dbReference type="ARBA" id="ARBA00022840"/>
    </source>
</evidence>
<dbReference type="GO" id="GO:0005524">
    <property type="term" value="F:ATP binding"/>
    <property type="evidence" value="ECO:0007669"/>
    <property type="project" value="UniProtKB-UniRule"/>
</dbReference>
<evidence type="ECO:0000256" key="7">
    <source>
        <dbReference type="ARBA" id="ARBA00038999"/>
    </source>
</evidence>
<gene>
    <name evidence="14" type="ORF">CTEN210_05385</name>
</gene>
<dbReference type="InterPro" id="IPR001245">
    <property type="entry name" value="Ser-Thr/Tyr_kinase_cat_dom"/>
</dbReference>
<dbReference type="PROSITE" id="PS00107">
    <property type="entry name" value="PROTEIN_KINASE_ATP"/>
    <property type="match status" value="1"/>
</dbReference>
<comment type="catalytic activity">
    <reaction evidence="9">
        <text>L-threonyl-[protein] + ATP = O-phospho-L-threonyl-[protein] + ADP + H(+)</text>
        <dbReference type="Rhea" id="RHEA:46608"/>
        <dbReference type="Rhea" id="RHEA-COMP:11060"/>
        <dbReference type="Rhea" id="RHEA-COMP:11605"/>
        <dbReference type="ChEBI" id="CHEBI:15378"/>
        <dbReference type="ChEBI" id="CHEBI:30013"/>
        <dbReference type="ChEBI" id="CHEBI:30616"/>
        <dbReference type="ChEBI" id="CHEBI:61977"/>
        <dbReference type="ChEBI" id="CHEBI:456216"/>
        <dbReference type="EC" id="2.7.12.2"/>
    </reaction>
</comment>
<dbReference type="GO" id="GO:0004674">
    <property type="term" value="F:protein serine/threonine kinase activity"/>
    <property type="evidence" value="ECO:0007669"/>
    <property type="project" value="UniProtKB-KW"/>
</dbReference>
<keyword evidence="4" id="KW-0418">Kinase</keyword>
<dbReference type="InterPro" id="IPR011009">
    <property type="entry name" value="Kinase-like_dom_sf"/>
</dbReference>
<dbReference type="Proteomes" id="UP001054902">
    <property type="component" value="Unassembled WGS sequence"/>
</dbReference>
<evidence type="ECO:0000256" key="2">
    <source>
        <dbReference type="ARBA" id="ARBA00022679"/>
    </source>
</evidence>
<dbReference type="InterPro" id="IPR017441">
    <property type="entry name" value="Protein_kinase_ATP_BS"/>
</dbReference>
<reference evidence="14 15" key="1">
    <citation type="journal article" date="2021" name="Sci. Rep.">
        <title>The genome of the diatom Chaetoceros tenuissimus carries an ancient integrated fragment of an extant virus.</title>
        <authorList>
            <person name="Hongo Y."/>
            <person name="Kimura K."/>
            <person name="Takaki Y."/>
            <person name="Yoshida Y."/>
            <person name="Baba S."/>
            <person name="Kobayashi G."/>
            <person name="Nagasaki K."/>
            <person name="Hano T."/>
            <person name="Tomaru Y."/>
        </authorList>
    </citation>
    <scope>NUCLEOTIDE SEQUENCE [LARGE SCALE GENOMIC DNA]</scope>
    <source>
        <strain evidence="14 15">NIES-3715</strain>
    </source>
</reference>
<evidence type="ECO:0000256" key="8">
    <source>
        <dbReference type="ARBA" id="ARBA00049014"/>
    </source>
</evidence>
<keyword evidence="15" id="KW-1185">Reference proteome</keyword>
<dbReference type="InterPro" id="IPR008271">
    <property type="entry name" value="Ser/Thr_kinase_AS"/>
</dbReference>
<evidence type="ECO:0000313" key="15">
    <source>
        <dbReference type="Proteomes" id="UP001054902"/>
    </source>
</evidence>
<sequence length="409" mass="46654">MKRPNLKIDVETVNDKYEHDEDNMNQATKMESTYRAEGLSIGRDYLRFEGKTIAKSISIDSFCVGKLIGRGVSSKVFYATMKDDDSQRKYALKEFHLDHNWNQDTFSYNDKKKKLNSSSMLVQEIKFLCTLRCDCLVELVGAFYDAPSTVVMAMEYMDCGSLEHFLHLGHDDDFHFNSSTPIIPTERAMAAISYQILWGLSFLHHENVIHRDLKPANILLNSKGQVKISDFGISTISAFAQNDQTLNHTTVGTTKYMSPERLLDKSYGIQSDIWSFGLIMIEASTGGWCPLSQNETNQKKNETHHLRSISSIVELAMIVSEFQVENVLNKLATREDLNSIKDAVRWSTEEKGEDCFKEIIRWSLQTSPDKRIPAKNLLKSPWFLGLGITNIKTARDSMRQYIELLESAN</sequence>
<evidence type="ECO:0000256" key="1">
    <source>
        <dbReference type="ARBA" id="ARBA00022527"/>
    </source>
</evidence>
<dbReference type="AlphaFoldDB" id="A0AAD3CND4"/>
<dbReference type="PRINTS" id="PR00109">
    <property type="entry name" value="TYRKINASE"/>
</dbReference>
<feature type="domain" description="Protein kinase" evidence="13">
    <location>
        <begin position="62"/>
        <end position="383"/>
    </location>
</feature>
<evidence type="ECO:0000256" key="12">
    <source>
        <dbReference type="RuleBase" id="RU000304"/>
    </source>
</evidence>
<dbReference type="PANTHER" id="PTHR48013:SF9">
    <property type="entry name" value="DUAL SPECIFICITY MITOGEN-ACTIVATED PROTEIN KINASE KINASE 5"/>
    <property type="match status" value="1"/>
</dbReference>
<dbReference type="EC" id="2.7.12.2" evidence="7"/>
<dbReference type="PROSITE" id="PS00108">
    <property type="entry name" value="PROTEIN_KINASE_ST"/>
    <property type="match status" value="1"/>
</dbReference>
<accession>A0AAD3CND4</accession>
<evidence type="ECO:0000259" key="13">
    <source>
        <dbReference type="PROSITE" id="PS50011"/>
    </source>
</evidence>
<dbReference type="Gene3D" id="3.30.200.20">
    <property type="entry name" value="Phosphorylase Kinase, domain 1"/>
    <property type="match status" value="1"/>
</dbReference>
<dbReference type="EMBL" id="BLLK01000029">
    <property type="protein sequence ID" value="GFH48909.1"/>
    <property type="molecule type" value="Genomic_DNA"/>
</dbReference>
<dbReference type="Gene3D" id="1.10.510.10">
    <property type="entry name" value="Transferase(Phosphotransferase) domain 1"/>
    <property type="match status" value="1"/>
</dbReference>
<evidence type="ECO:0000256" key="9">
    <source>
        <dbReference type="ARBA" id="ARBA00049299"/>
    </source>
</evidence>
<comment type="catalytic activity">
    <reaction evidence="8">
        <text>L-seryl-[protein] + ATP = O-phospho-L-seryl-[protein] + ADP + H(+)</text>
        <dbReference type="Rhea" id="RHEA:17989"/>
        <dbReference type="Rhea" id="RHEA-COMP:9863"/>
        <dbReference type="Rhea" id="RHEA-COMP:11604"/>
        <dbReference type="ChEBI" id="CHEBI:15378"/>
        <dbReference type="ChEBI" id="CHEBI:29999"/>
        <dbReference type="ChEBI" id="CHEBI:30616"/>
        <dbReference type="ChEBI" id="CHEBI:83421"/>
        <dbReference type="ChEBI" id="CHEBI:456216"/>
        <dbReference type="EC" id="2.7.12.2"/>
    </reaction>
</comment>
<feature type="binding site" evidence="11">
    <location>
        <position position="93"/>
    </location>
    <ligand>
        <name>ATP</name>
        <dbReference type="ChEBI" id="CHEBI:30616"/>
    </ligand>
</feature>
<organism evidence="14 15">
    <name type="scientific">Chaetoceros tenuissimus</name>
    <dbReference type="NCBI Taxonomy" id="426638"/>
    <lineage>
        <taxon>Eukaryota</taxon>
        <taxon>Sar</taxon>
        <taxon>Stramenopiles</taxon>
        <taxon>Ochrophyta</taxon>
        <taxon>Bacillariophyta</taxon>
        <taxon>Coscinodiscophyceae</taxon>
        <taxon>Chaetocerotophycidae</taxon>
        <taxon>Chaetocerotales</taxon>
        <taxon>Chaetocerotaceae</taxon>
        <taxon>Chaetoceros</taxon>
    </lineage>
</organism>
<keyword evidence="2" id="KW-0808">Transferase</keyword>
<dbReference type="GO" id="GO:0004708">
    <property type="term" value="F:MAP kinase kinase activity"/>
    <property type="evidence" value="ECO:0007669"/>
    <property type="project" value="UniProtKB-EC"/>
</dbReference>
<comment type="catalytic activity">
    <reaction evidence="10">
        <text>L-tyrosyl-[protein] + ATP = O-phospho-L-tyrosyl-[protein] + ADP + H(+)</text>
        <dbReference type="Rhea" id="RHEA:10596"/>
        <dbReference type="Rhea" id="RHEA-COMP:10136"/>
        <dbReference type="Rhea" id="RHEA-COMP:20101"/>
        <dbReference type="ChEBI" id="CHEBI:15378"/>
        <dbReference type="ChEBI" id="CHEBI:30616"/>
        <dbReference type="ChEBI" id="CHEBI:46858"/>
        <dbReference type="ChEBI" id="CHEBI:61978"/>
        <dbReference type="ChEBI" id="CHEBI:456216"/>
        <dbReference type="EC" id="2.7.12.2"/>
    </reaction>
</comment>
<protein>
    <recommendedName>
        <fullName evidence="7">mitogen-activated protein kinase kinase</fullName>
        <ecNumber evidence="7">2.7.12.2</ecNumber>
    </recommendedName>
</protein>
<keyword evidence="3 11" id="KW-0547">Nucleotide-binding</keyword>
<comment type="similarity">
    <text evidence="6">Belongs to the protein kinase superfamily. STE Ser/Thr protein kinase family. MAP kinase kinase subfamily.</text>
</comment>
<dbReference type="SMART" id="SM00220">
    <property type="entry name" value="S_TKc"/>
    <property type="match status" value="1"/>
</dbReference>
<dbReference type="SUPFAM" id="SSF56112">
    <property type="entry name" value="Protein kinase-like (PK-like)"/>
    <property type="match status" value="1"/>
</dbReference>